<dbReference type="Proteomes" id="UP000006228">
    <property type="component" value="Unassembled WGS sequence"/>
</dbReference>
<gene>
    <name evidence="1" type="ORF">VISI1226_08609</name>
</gene>
<evidence type="ECO:0000313" key="1">
    <source>
        <dbReference type="EMBL" id="EGA67973.1"/>
    </source>
</evidence>
<sequence>MIEKPTQIPASKGRLLLTPKLSPDVITMMLFGPGVTEEEIAKSITANK</sequence>
<accession>E8MDI7</accession>
<name>E8MDI7_PHOS4</name>
<reference evidence="1 2" key="1">
    <citation type="journal article" date="2012" name="Int. J. Syst. Evol. Microbiol.">
        <title>Vibrio caribbeanicus sp. nov., isolated from the marine sponge Scleritoderma cyanea.</title>
        <authorList>
            <person name="Hoffmann M."/>
            <person name="Monday S.R."/>
            <person name="Allard M.W."/>
            <person name="Strain E.A."/>
            <person name="Whittaker P."/>
            <person name="Naum M."/>
            <person name="McCarthy P.J."/>
            <person name="Lopez J.V."/>
            <person name="Fischer M."/>
            <person name="Brown E.W."/>
        </authorList>
    </citation>
    <scope>NUCLEOTIDE SEQUENCE [LARGE SCALE GENOMIC DNA]</scope>
    <source>
        <strain evidence="2">DSMZ 21326</strain>
    </source>
</reference>
<dbReference type="AlphaFoldDB" id="E8MDI7"/>
<dbReference type="EMBL" id="AEVT01000122">
    <property type="protein sequence ID" value="EGA67973.1"/>
    <property type="molecule type" value="Genomic_DNA"/>
</dbReference>
<organism evidence="1 2">
    <name type="scientific">Vibrio sinaloensis DSM 21326</name>
    <dbReference type="NCBI Taxonomy" id="945550"/>
    <lineage>
        <taxon>Bacteria</taxon>
        <taxon>Pseudomonadati</taxon>
        <taxon>Pseudomonadota</taxon>
        <taxon>Gammaproteobacteria</taxon>
        <taxon>Vibrionales</taxon>
        <taxon>Vibrionaceae</taxon>
        <taxon>Vibrio</taxon>
        <taxon>Vibrio oreintalis group</taxon>
    </lineage>
</organism>
<evidence type="ECO:0000313" key="2">
    <source>
        <dbReference type="Proteomes" id="UP000006228"/>
    </source>
</evidence>
<comment type="caution">
    <text evidence="1">The sequence shown here is derived from an EMBL/GenBank/DDBJ whole genome shotgun (WGS) entry which is preliminary data.</text>
</comment>
<proteinExistence type="predicted"/>
<protein>
    <submittedName>
        <fullName evidence="1">Uncharacterized protein</fullName>
    </submittedName>
</protein>